<keyword evidence="6" id="KW-1185">Reference proteome</keyword>
<feature type="domain" description="Soluble ligand binding" evidence="4">
    <location>
        <begin position="316"/>
        <end position="359"/>
    </location>
</feature>
<dbReference type="AlphaFoldDB" id="W7XVA4"/>
<dbReference type="Pfam" id="PF02563">
    <property type="entry name" value="Poly_export"/>
    <property type="match status" value="1"/>
</dbReference>
<comment type="caution">
    <text evidence="5">The sequence shown here is derived from an EMBL/GenBank/DDBJ whole genome shotgun (WGS) entry which is preliminary data.</text>
</comment>
<evidence type="ECO:0000259" key="4">
    <source>
        <dbReference type="Pfam" id="PF10531"/>
    </source>
</evidence>
<dbReference type="STRING" id="869213.GCA_000517085_04131"/>
<name>W7XVA4_9BACT</name>
<dbReference type="GO" id="GO:0015159">
    <property type="term" value="F:polysaccharide transmembrane transporter activity"/>
    <property type="evidence" value="ECO:0007669"/>
    <property type="project" value="InterPro"/>
</dbReference>
<dbReference type="EMBL" id="BAMD01000005">
    <property type="protein sequence ID" value="GAF02025.1"/>
    <property type="molecule type" value="Genomic_DNA"/>
</dbReference>
<dbReference type="InterPro" id="IPR049712">
    <property type="entry name" value="Poly_export"/>
</dbReference>
<gene>
    <name evidence="5" type="ORF">JCM21142_1650</name>
</gene>
<proteinExistence type="predicted"/>
<dbReference type="InterPro" id="IPR019554">
    <property type="entry name" value="Soluble_ligand-bd"/>
</dbReference>
<dbReference type="Proteomes" id="UP000019402">
    <property type="component" value="Unassembled WGS sequence"/>
</dbReference>
<dbReference type="Gene3D" id="3.30.1950.10">
    <property type="entry name" value="wza like domain"/>
    <property type="match status" value="1"/>
</dbReference>
<keyword evidence="1 2" id="KW-0732">Signal</keyword>
<dbReference type="eggNOG" id="COG1596">
    <property type="taxonomic scope" value="Bacteria"/>
</dbReference>
<accession>W7XVA4</accession>
<dbReference type="Gene3D" id="3.10.560.10">
    <property type="entry name" value="Outer membrane lipoprotein wza domain like"/>
    <property type="match status" value="5"/>
</dbReference>
<feature type="signal peptide" evidence="2">
    <location>
        <begin position="1"/>
        <end position="22"/>
    </location>
</feature>
<evidence type="ECO:0000256" key="1">
    <source>
        <dbReference type="ARBA" id="ARBA00022729"/>
    </source>
</evidence>
<dbReference type="InterPro" id="IPR003715">
    <property type="entry name" value="Poly_export_N"/>
</dbReference>
<evidence type="ECO:0000259" key="3">
    <source>
        <dbReference type="Pfam" id="PF02563"/>
    </source>
</evidence>
<dbReference type="Pfam" id="PF10531">
    <property type="entry name" value="SLBB"/>
    <property type="match status" value="5"/>
</dbReference>
<organism evidence="5 6">
    <name type="scientific">Saccharicrinis fermentans DSM 9555 = JCM 21142</name>
    <dbReference type="NCBI Taxonomy" id="869213"/>
    <lineage>
        <taxon>Bacteria</taxon>
        <taxon>Pseudomonadati</taxon>
        <taxon>Bacteroidota</taxon>
        <taxon>Bacteroidia</taxon>
        <taxon>Marinilabiliales</taxon>
        <taxon>Marinilabiliaceae</taxon>
        <taxon>Saccharicrinis</taxon>
    </lineage>
</organism>
<protein>
    <submittedName>
        <fullName evidence="5">Polysialic acid transport protein KpsD</fullName>
    </submittedName>
</protein>
<reference evidence="5 6" key="1">
    <citation type="journal article" date="2014" name="Genome Announc.">
        <title>Draft Genome Sequence of Cytophaga fermentans JCM 21142T, a Facultative Anaerobe Isolated from Marine Mud.</title>
        <authorList>
            <person name="Starns D."/>
            <person name="Oshima K."/>
            <person name="Suda W."/>
            <person name="Iino T."/>
            <person name="Yuki M."/>
            <person name="Inoue J."/>
            <person name="Kitamura K."/>
            <person name="Iida T."/>
            <person name="Darby A."/>
            <person name="Hattori M."/>
            <person name="Ohkuma M."/>
        </authorList>
    </citation>
    <scope>NUCLEOTIDE SEQUENCE [LARGE SCALE GENOMIC DNA]</scope>
    <source>
        <strain evidence="5 6">JCM 21142</strain>
    </source>
</reference>
<dbReference type="RefSeq" id="WP_235207982.1">
    <property type="nucleotide sequence ID" value="NZ_BAMD01000005.1"/>
</dbReference>
<feature type="domain" description="Soluble ligand binding" evidence="4">
    <location>
        <begin position="485"/>
        <end position="535"/>
    </location>
</feature>
<feature type="domain" description="Polysaccharide export protein N-terminal" evidence="3">
    <location>
        <begin position="141"/>
        <end position="208"/>
    </location>
</feature>
<evidence type="ECO:0000313" key="5">
    <source>
        <dbReference type="EMBL" id="GAF02025.1"/>
    </source>
</evidence>
<dbReference type="PANTHER" id="PTHR33619:SF3">
    <property type="entry name" value="POLYSACCHARIDE EXPORT PROTEIN GFCE-RELATED"/>
    <property type="match status" value="1"/>
</dbReference>
<dbReference type="PANTHER" id="PTHR33619">
    <property type="entry name" value="POLYSACCHARIDE EXPORT PROTEIN GFCE-RELATED"/>
    <property type="match status" value="1"/>
</dbReference>
<feature type="domain" description="Soluble ligand binding" evidence="4">
    <location>
        <begin position="239"/>
        <end position="277"/>
    </location>
</feature>
<feature type="chain" id="PRO_5004906219" evidence="2">
    <location>
        <begin position="23"/>
        <end position="675"/>
    </location>
</feature>
<feature type="domain" description="Soluble ligand binding" evidence="4">
    <location>
        <begin position="396"/>
        <end position="439"/>
    </location>
</feature>
<sequence length="675" mass="74493">MRSKLLLLSLCIVLTFVSNVQSQSVDPTKVDVASLSAAEIQKLMTEMNKRGMSESEAIALARARGMSESQISLLKQRIAEVKMSGADSGHESMGTNVDLSYSVESLSEKAELDSSLVDKRIFGFSFFNNDKLTFEPNVNSAVSPSYVLGSGDEVSIDVWGASQQSYQLEVDRNGNINIPNVGLIAVGGLTLQEASKKIKSKLVLIYRDLSAQTPRTFASVNLGQIRNITVNVIGEAFLPGTYTVSGASSVFNALYLAGGPNLSGSFREIKVLRDGKVKAVLDVYDYLVNGNSDVNMSLRDGDVILISPYLNRVVLEGEIKRPGIFEAKDDETVGDMVEFAGGFTDNAYTHRLQLYRKTGRDRLFKDVLNEDLFDTPLSNGDSIRVGKIIDRFQNLVSIKGAVYRPGDYELTEGLRLSELIRKADGLREDASMERGIITRVKDDFSLQSIAFSVNDVMTGETDVELKKEDEISISSIHDLREYRTVQVYGEVQNSGTYDYKEGMTVEDLIYEAGGFLESASDSYIEVARRLSVVEGAEISEKLTHVFKKAVPRNLELKNTDASFELQPYDQVFIRQLPGFSETAVVKVTGEVAYAGEYALSSKSERLTQLITRAGGLKPDAYPEGAMLTRKVEITEKQKRLRAELLERDSTLQFSDLNFEIVAVSLEKALSMPGCR</sequence>
<evidence type="ECO:0000313" key="6">
    <source>
        <dbReference type="Proteomes" id="UP000019402"/>
    </source>
</evidence>
<evidence type="ECO:0000256" key="2">
    <source>
        <dbReference type="SAM" id="SignalP"/>
    </source>
</evidence>
<feature type="domain" description="Soluble ligand binding" evidence="4">
    <location>
        <begin position="584"/>
        <end position="630"/>
    </location>
</feature>